<dbReference type="InterPro" id="IPR013666">
    <property type="entry name" value="PH_pln"/>
</dbReference>
<dbReference type="Pfam" id="PF08458">
    <property type="entry name" value="PH_2"/>
    <property type="match status" value="1"/>
</dbReference>
<feature type="region of interest" description="Disordered" evidence="1">
    <location>
        <begin position="238"/>
        <end position="257"/>
    </location>
</feature>
<accession>A0AAV7F4Q3</accession>
<evidence type="ECO:0000259" key="2">
    <source>
        <dbReference type="Pfam" id="PF05703"/>
    </source>
</evidence>
<dbReference type="EMBL" id="JAINDJ010000002">
    <property type="protein sequence ID" value="KAG9456053.1"/>
    <property type="molecule type" value="Genomic_DNA"/>
</dbReference>
<evidence type="ECO:0008006" key="6">
    <source>
        <dbReference type="Google" id="ProtNLM"/>
    </source>
</evidence>
<proteinExistence type="predicted"/>
<dbReference type="PANTHER" id="PTHR31351">
    <property type="entry name" value="EXPRESSED PROTEIN"/>
    <property type="match status" value="1"/>
</dbReference>
<evidence type="ECO:0000256" key="1">
    <source>
        <dbReference type="SAM" id="MobiDB-lite"/>
    </source>
</evidence>
<sequence>MASNMKMKAPEAPLDLAADSLSQVWCNAAVHVMQPVPQDRSLALHDQNFLKIVKNDMTSTSPLSMDMDMKGEANPLPPWKGDDLKSWIWLQQAMHPELNYERCFRKKWSLHLPRKLIPFKELSIGKWVKDLKQKRKEEERLQKAEVHAAVSIASIAAALAAVAAENVKEDQPKTTKEAAIASAAALVAAQCAQMAEDMGANREQLSTAVSSAMMATGASDIITLTAAAATSLRGAATLKARPGRKERGDGGGHILPFEGHKGLDMDNGKYRAMLAKGAELKVRTADGHCKPRFVSVILNSQAKVLLRCKNTRSTLKGFASTKERTIIDLHEDSISEVDGPTCIVLKTSEGRMKLEMNNYDQYKLWLVAINHLLMLSTSFSGYELQFYGN</sequence>
<evidence type="ECO:0000313" key="4">
    <source>
        <dbReference type="EMBL" id="KAG9456053.1"/>
    </source>
</evidence>
<dbReference type="PANTHER" id="PTHR31351:SF25">
    <property type="entry name" value="AUXIN CANALIZATION PROTEIN (DUF828)"/>
    <property type="match status" value="1"/>
</dbReference>
<keyword evidence="5" id="KW-1185">Reference proteome</keyword>
<dbReference type="Proteomes" id="UP000825729">
    <property type="component" value="Unassembled WGS sequence"/>
</dbReference>
<feature type="domain" description="Pleckstrin-like plant" evidence="3">
    <location>
        <begin position="279"/>
        <end position="376"/>
    </location>
</feature>
<gene>
    <name evidence="4" type="ORF">H6P81_000561</name>
</gene>
<dbReference type="AlphaFoldDB" id="A0AAV7F4Q3"/>
<dbReference type="InterPro" id="IPR008546">
    <property type="entry name" value="VAN3-bd-like_auxin_canal"/>
</dbReference>
<evidence type="ECO:0000313" key="5">
    <source>
        <dbReference type="Proteomes" id="UP000825729"/>
    </source>
</evidence>
<protein>
    <recommendedName>
        <fullName evidence="6">VAN3-binding protein</fullName>
    </recommendedName>
</protein>
<name>A0AAV7F4Q3_ARIFI</name>
<dbReference type="InterPro" id="IPR040269">
    <property type="entry name" value="VAB"/>
</dbReference>
<comment type="caution">
    <text evidence="4">The sequence shown here is derived from an EMBL/GenBank/DDBJ whole genome shotgun (WGS) entry which is preliminary data.</text>
</comment>
<dbReference type="Pfam" id="PF05703">
    <property type="entry name" value="Auxin_canalis"/>
    <property type="match status" value="1"/>
</dbReference>
<feature type="domain" description="VAN3-binding protein-like auxin canalisation" evidence="2">
    <location>
        <begin position="17"/>
        <end position="258"/>
    </location>
</feature>
<organism evidence="4 5">
    <name type="scientific">Aristolochia fimbriata</name>
    <name type="common">White veined hardy Dutchman's pipe vine</name>
    <dbReference type="NCBI Taxonomy" id="158543"/>
    <lineage>
        <taxon>Eukaryota</taxon>
        <taxon>Viridiplantae</taxon>
        <taxon>Streptophyta</taxon>
        <taxon>Embryophyta</taxon>
        <taxon>Tracheophyta</taxon>
        <taxon>Spermatophyta</taxon>
        <taxon>Magnoliopsida</taxon>
        <taxon>Magnoliidae</taxon>
        <taxon>Piperales</taxon>
        <taxon>Aristolochiaceae</taxon>
        <taxon>Aristolochia</taxon>
    </lineage>
</organism>
<reference evidence="4 5" key="1">
    <citation type="submission" date="2021-07" db="EMBL/GenBank/DDBJ databases">
        <title>The Aristolochia fimbriata genome: insights into angiosperm evolution, floral development and chemical biosynthesis.</title>
        <authorList>
            <person name="Jiao Y."/>
        </authorList>
    </citation>
    <scope>NUCLEOTIDE SEQUENCE [LARGE SCALE GENOMIC DNA]</scope>
    <source>
        <strain evidence="4">IBCAS-2021</strain>
        <tissue evidence="4">Leaf</tissue>
    </source>
</reference>
<evidence type="ECO:0000259" key="3">
    <source>
        <dbReference type="Pfam" id="PF08458"/>
    </source>
</evidence>